<organism evidence="3 4">
    <name type="scientific">Vibrio ponticus</name>
    <dbReference type="NCBI Taxonomy" id="265668"/>
    <lineage>
        <taxon>Bacteria</taxon>
        <taxon>Pseudomonadati</taxon>
        <taxon>Pseudomonadota</taxon>
        <taxon>Gammaproteobacteria</taxon>
        <taxon>Vibrionales</taxon>
        <taxon>Vibrionaceae</taxon>
        <taxon>Vibrio</taxon>
    </lineage>
</organism>
<keyword evidence="1" id="KW-0175">Coiled coil</keyword>
<name>A0A3N3E742_9VIBR</name>
<evidence type="ECO:0000256" key="1">
    <source>
        <dbReference type="SAM" id="Coils"/>
    </source>
</evidence>
<evidence type="ECO:0000313" key="3">
    <source>
        <dbReference type="EMBL" id="ROV62537.1"/>
    </source>
</evidence>
<accession>A0A3N3E742</accession>
<protein>
    <submittedName>
        <fullName evidence="3">Uncharacterized protein</fullName>
    </submittedName>
</protein>
<dbReference type="RefSeq" id="WP_123779974.1">
    <property type="nucleotide sequence ID" value="NZ_RKIK01000001.1"/>
</dbReference>
<reference evidence="3 4" key="1">
    <citation type="submission" date="2018-11" db="EMBL/GenBank/DDBJ databases">
        <title>Vibrio ponticus strain CAIM 1751 pathogenic for the snapper Lutjanus guttatus.</title>
        <authorList>
            <person name="Soto-Rodriguez S."/>
            <person name="Lozano-Olvera R."/>
            <person name="Gomez-Gil B."/>
        </authorList>
    </citation>
    <scope>NUCLEOTIDE SEQUENCE [LARGE SCALE GENOMIC DNA]</scope>
    <source>
        <strain evidence="3 4">CAIM 1751</strain>
    </source>
</reference>
<comment type="caution">
    <text evidence="3">The sequence shown here is derived from an EMBL/GenBank/DDBJ whole genome shotgun (WGS) entry which is preliminary data.</text>
</comment>
<dbReference type="AlphaFoldDB" id="A0A3N3E742"/>
<sequence length="107" mass="11870">MPNVRQAIVDAINEINEVLPTIANDNAQYSQLVVQRARLNRQLTLVLSERLTGTNDELTETVIALKELVRSAEQAQQDVLQVEHLVDKAVKAVKAVDNVIQGVQETI</sequence>
<gene>
    <name evidence="2" type="ORF">EGH82_00395</name>
    <name evidence="3" type="ORF">EGH82_00430</name>
</gene>
<evidence type="ECO:0000313" key="2">
    <source>
        <dbReference type="EMBL" id="ROV62530.1"/>
    </source>
</evidence>
<proteinExistence type="predicted"/>
<dbReference type="EMBL" id="RKIK01000001">
    <property type="protein sequence ID" value="ROV62537.1"/>
    <property type="molecule type" value="Genomic_DNA"/>
</dbReference>
<evidence type="ECO:0000313" key="4">
    <source>
        <dbReference type="Proteomes" id="UP000278792"/>
    </source>
</evidence>
<dbReference type="EMBL" id="RKIK01000001">
    <property type="protein sequence ID" value="ROV62530.1"/>
    <property type="molecule type" value="Genomic_DNA"/>
</dbReference>
<dbReference type="Proteomes" id="UP000278792">
    <property type="component" value="Unassembled WGS sequence"/>
</dbReference>
<feature type="coiled-coil region" evidence="1">
    <location>
        <begin position="55"/>
        <end position="85"/>
    </location>
</feature>